<dbReference type="PIRSF" id="PIRSF000808">
    <property type="entry name" value="GalT"/>
    <property type="match status" value="1"/>
</dbReference>
<evidence type="ECO:0000256" key="3">
    <source>
        <dbReference type="ARBA" id="ARBA00023277"/>
    </source>
</evidence>
<evidence type="ECO:0000313" key="8">
    <source>
        <dbReference type="Proteomes" id="UP000290191"/>
    </source>
</evidence>
<evidence type="ECO:0000259" key="6">
    <source>
        <dbReference type="Pfam" id="PF01087"/>
    </source>
</evidence>
<keyword evidence="3" id="KW-0119">Carbohydrate metabolism</keyword>
<name>A0A4Q0Y217_9BACT</name>
<dbReference type="InterPro" id="IPR001937">
    <property type="entry name" value="GalP_UDPtransf1"/>
</dbReference>
<evidence type="ECO:0000256" key="5">
    <source>
        <dbReference type="PIRSR" id="PIRSR000808-1"/>
    </source>
</evidence>
<dbReference type="STRING" id="877500.GCA_000935065_03481"/>
<evidence type="ECO:0000256" key="1">
    <source>
        <dbReference type="ARBA" id="ARBA00022679"/>
    </source>
</evidence>
<dbReference type="NCBIfam" id="TIGR00209">
    <property type="entry name" value="galT_1"/>
    <property type="match status" value="1"/>
</dbReference>
<dbReference type="Pfam" id="PF01087">
    <property type="entry name" value="GalP_UDP_transf"/>
    <property type="match status" value="1"/>
</dbReference>
<proteinExistence type="predicted"/>
<dbReference type="InterPro" id="IPR005849">
    <property type="entry name" value="GalP_Utransf_N"/>
</dbReference>
<reference evidence="7 8" key="1">
    <citation type="submission" date="2017-10" db="EMBL/GenBank/DDBJ databases">
        <title>Genomics of the genus Arcobacter.</title>
        <authorList>
            <person name="Perez-Cataluna A."/>
            <person name="Figueras M.J."/>
        </authorList>
    </citation>
    <scope>NUCLEOTIDE SEQUENCE [LARGE SCALE GENOMIC DNA]</scope>
    <source>
        <strain evidence="7 8">DSM 24636</strain>
    </source>
</reference>
<dbReference type="AlphaFoldDB" id="A0A4Q0Y217"/>
<feature type="domain" description="Galactose-1-phosphate uridyl transferase N-terminal" evidence="6">
    <location>
        <begin position="9"/>
        <end position="181"/>
    </location>
</feature>
<keyword evidence="1 7" id="KW-0808">Transferase</keyword>
<dbReference type="InterPro" id="IPR053177">
    <property type="entry name" value="ADP-glucose_phosphorylase"/>
</dbReference>
<dbReference type="GO" id="GO:0008270">
    <property type="term" value="F:zinc ion binding"/>
    <property type="evidence" value="ECO:0007669"/>
    <property type="project" value="InterPro"/>
</dbReference>
<dbReference type="PANTHER" id="PTHR42763:SF2">
    <property type="entry name" value="ADP-GLUCOSE PHOSPHORYLASE"/>
    <property type="match status" value="1"/>
</dbReference>
<dbReference type="GO" id="GO:0006012">
    <property type="term" value="P:galactose metabolic process"/>
    <property type="evidence" value="ECO:0007669"/>
    <property type="project" value="UniProtKB-UniRule"/>
</dbReference>
<dbReference type="InterPro" id="IPR036265">
    <property type="entry name" value="HIT-like_sf"/>
</dbReference>
<accession>A0A4Q0Y217</accession>
<keyword evidence="2 7" id="KW-0548">Nucleotidyltransferase</keyword>
<dbReference type="SUPFAM" id="SSF54197">
    <property type="entry name" value="HIT-like"/>
    <property type="match status" value="2"/>
</dbReference>
<feature type="active site" description="Tele-UMP-histidine intermediate" evidence="5">
    <location>
        <position position="171"/>
    </location>
</feature>
<dbReference type="PANTHER" id="PTHR42763">
    <property type="entry name" value="ADP-GLUCOSE PHOSPHORYLASE"/>
    <property type="match status" value="1"/>
</dbReference>
<evidence type="ECO:0000256" key="2">
    <source>
        <dbReference type="ARBA" id="ARBA00022695"/>
    </source>
</evidence>
<evidence type="ECO:0000313" key="7">
    <source>
        <dbReference type="EMBL" id="RXJ62271.1"/>
    </source>
</evidence>
<dbReference type="EC" id="2.7.7.12" evidence="4"/>
<organism evidence="7 8">
    <name type="scientific">Halarcobacter anaerophilus</name>
    <dbReference type="NCBI Taxonomy" id="877500"/>
    <lineage>
        <taxon>Bacteria</taxon>
        <taxon>Pseudomonadati</taxon>
        <taxon>Campylobacterota</taxon>
        <taxon>Epsilonproteobacteria</taxon>
        <taxon>Campylobacterales</taxon>
        <taxon>Arcobacteraceae</taxon>
        <taxon>Halarcobacter</taxon>
    </lineage>
</organism>
<dbReference type="OrthoDB" id="9769064at2"/>
<dbReference type="EMBL" id="PDKO01000009">
    <property type="protein sequence ID" value="RXJ62271.1"/>
    <property type="molecule type" value="Genomic_DNA"/>
</dbReference>
<dbReference type="Gene3D" id="3.30.428.10">
    <property type="entry name" value="HIT-like"/>
    <property type="match status" value="2"/>
</dbReference>
<dbReference type="GO" id="GO:0008108">
    <property type="term" value="F:UDP-glucose:hexose-1-phosphate uridylyltransferase activity"/>
    <property type="evidence" value="ECO:0007669"/>
    <property type="project" value="UniProtKB-UniRule"/>
</dbReference>
<dbReference type="Proteomes" id="UP000290191">
    <property type="component" value="Unassembled WGS sequence"/>
</dbReference>
<comment type="caution">
    <text evidence="7">The sequence shown here is derived from an EMBL/GenBank/DDBJ whole genome shotgun (WGS) entry which is preliminary data.</text>
</comment>
<keyword evidence="8" id="KW-1185">Reference proteome</keyword>
<sequence>MVYITGVIVSEFRYCKLTREWTLFAPERLKRPKDLDNKREKYLGEIIHEKCPFDMGKEEFTPNEITRVSQDGKWKCRVVPNLYNALSVDIPSVSNKDSYFEKHSGFGAHEVVIETPNHDKQIWEYDYNDLINYFTILQERAINLKKDDRLEYLSIFKNQGEAAGASMSHSHSQIMALPFLPKKISDEIEYKKSYFEKHQRALLDDLVYEEINHEKNIIAQNSEFVLYCPYASQFAFEAKIVSKKRLSSLIEFNKSDLSALCDITKEYFSKFYTTLGEVSFNMIINNAPYKEYNYKTRDYYRFNIEIKPRIFKQAGFEQGSNMNINVILPETATKIYKEDR</sequence>
<evidence type="ECO:0000256" key="4">
    <source>
        <dbReference type="NCBIfam" id="TIGR00209"/>
    </source>
</evidence>
<gene>
    <name evidence="7" type="primary">galT</name>
    <name evidence="7" type="ORF">CRV06_10970</name>
</gene>
<protein>
    <recommendedName>
        <fullName evidence="4">Galactose-1-phosphate uridylyltransferase</fullName>
        <ecNumber evidence="4">2.7.7.12</ecNumber>
    </recommendedName>
</protein>